<dbReference type="AlphaFoldDB" id="A0A8J6HCY5"/>
<dbReference type="EMBL" id="JABDTM020026004">
    <property type="protein sequence ID" value="KAH0812489.1"/>
    <property type="molecule type" value="Genomic_DNA"/>
</dbReference>
<keyword evidence="2" id="KW-1185">Reference proteome</keyword>
<gene>
    <name evidence="1" type="ORF">GEV33_010301</name>
</gene>
<reference evidence="1" key="2">
    <citation type="submission" date="2021-08" db="EMBL/GenBank/DDBJ databases">
        <authorList>
            <person name="Eriksson T."/>
        </authorList>
    </citation>
    <scope>NUCLEOTIDE SEQUENCE</scope>
    <source>
        <strain evidence="1">Stoneville</strain>
        <tissue evidence="1">Whole head</tissue>
    </source>
</reference>
<proteinExistence type="predicted"/>
<evidence type="ECO:0000313" key="1">
    <source>
        <dbReference type="EMBL" id="KAH0812489.1"/>
    </source>
</evidence>
<reference evidence="1" key="1">
    <citation type="journal article" date="2020" name="J Insects Food Feed">
        <title>The yellow mealworm (Tenebrio molitor) genome: a resource for the emerging insects as food and feed industry.</title>
        <authorList>
            <person name="Eriksson T."/>
            <person name="Andere A."/>
            <person name="Kelstrup H."/>
            <person name="Emery V."/>
            <person name="Picard C."/>
        </authorList>
    </citation>
    <scope>NUCLEOTIDE SEQUENCE</scope>
    <source>
        <strain evidence="1">Stoneville</strain>
        <tissue evidence="1">Whole head</tissue>
    </source>
</reference>
<protein>
    <submittedName>
        <fullName evidence="1">Uncharacterized protein</fullName>
    </submittedName>
</protein>
<name>A0A8J6HCY5_TENMO</name>
<organism evidence="1 2">
    <name type="scientific">Tenebrio molitor</name>
    <name type="common">Yellow mealworm beetle</name>
    <dbReference type="NCBI Taxonomy" id="7067"/>
    <lineage>
        <taxon>Eukaryota</taxon>
        <taxon>Metazoa</taxon>
        <taxon>Ecdysozoa</taxon>
        <taxon>Arthropoda</taxon>
        <taxon>Hexapoda</taxon>
        <taxon>Insecta</taxon>
        <taxon>Pterygota</taxon>
        <taxon>Neoptera</taxon>
        <taxon>Endopterygota</taxon>
        <taxon>Coleoptera</taxon>
        <taxon>Polyphaga</taxon>
        <taxon>Cucujiformia</taxon>
        <taxon>Tenebrionidae</taxon>
        <taxon>Tenebrio</taxon>
    </lineage>
</organism>
<accession>A0A8J6HCY5</accession>
<evidence type="ECO:0000313" key="2">
    <source>
        <dbReference type="Proteomes" id="UP000719412"/>
    </source>
</evidence>
<sequence length="102" mass="11506">MRYVHLSCACECCLATVNVRRTSLSVHAIREHLRGPGPSPNGHYVVQIISYSPSYRLITERDWRAGTMDRIGENRIMAVGEKELLDMDDLDAPSNIFTSNQV</sequence>
<comment type="caution">
    <text evidence="1">The sequence shown here is derived from an EMBL/GenBank/DDBJ whole genome shotgun (WGS) entry which is preliminary data.</text>
</comment>
<dbReference type="Proteomes" id="UP000719412">
    <property type="component" value="Unassembled WGS sequence"/>
</dbReference>